<dbReference type="GO" id="GO:0003676">
    <property type="term" value="F:nucleic acid binding"/>
    <property type="evidence" value="ECO:0007669"/>
    <property type="project" value="InterPro"/>
</dbReference>
<dbReference type="PANTHER" id="PTHR47169">
    <property type="entry name" value="OS01G0541250 PROTEIN"/>
    <property type="match status" value="1"/>
</dbReference>
<dbReference type="EMBL" id="AC147482">
    <property type="protein sequence ID" value="ABD32506.1"/>
    <property type="molecule type" value="Genomic_DNA"/>
</dbReference>
<evidence type="ECO:0000259" key="1">
    <source>
        <dbReference type="Pfam" id="PF24964"/>
    </source>
</evidence>
<dbReference type="Pfam" id="PF24964">
    <property type="entry name" value="DUF7769"/>
    <property type="match status" value="1"/>
</dbReference>
<reference evidence="2" key="1">
    <citation type="submission" date="2004-11" db="EMBL/GenBank/DDBJ databases">
        <authorList>
            <person name="Town C.D."/>
        </authorList>
    </citation>
    <scope>NUCLEOTIDE SEQUENCE</scope>
</reference>
<accession>Q2HWA8</accession>
<dbReference type="PANTHER" id="PTHR47169:SF2">
    <property type="entry name" value="OS01G0541250 PROTEIN"/>
    <property type="match status" value="1"/>
</dbReference>
<dbReference type="Gene3D" id="3.30.420.10">
    <property type="entry name" value="Ribonuclease H-like superfamily/Ribonuclease H"/>
    <property type="match status" value="1"/>
</dbReference>
<protein>
    <submittedName>
        <fullName evidence="2">Probable transposase-soybean transposon mariner element Soymar1-related, putative</fullName>
    </submittedName>
</protein>
<dbReference type="AlphaFoldDB" id="Q2HWA8"/>
<sequence>MAFDIDLNEPYNDADGFADGSPVNENRVVLPIDLNVQPYDEDDIFDLNVVPSLEDDCVNDAENVTGENEADDIFRGTQDDTNGEDEDMGDLFSEEDEDMGYTLNEEEIIVEEIQQSNNKRSFLDNNQRKLVSHLLLNSSYNDRGIVRTLASYFSVSQDVIYRIWRQVKKTGDPCHKKSKNCGRKRIQIDFDKMCNASLAKRSTFQSLQTVLGLKTKTTLLKCIKEGVLRRHSNVLKPYLNDNNLKARIEFCLDMLEESSIPHDPVFKHMYNVVYIDEKWFYITKKSSNYYLLVDEDEPHRMCRNKNYIGKVMFLVVVARPRFDDDDNETFS</sequence>
<reference evidence="2" key="2">
    <citation type="submission" date="2007-03" db="EMBL/GenBank/DDBJ databases">
        <authorList>
            <consortium name="The International Medicago Genome Annotation Group"/>
        </authorList>
    </citation>
    <scope>NUCLEOTIDE SEQUENCE</scope>
</reference>
<evidence type="ECO:0000313" key="2">
    <source>
        <dbReference type="EMBL" id="ABD32506.1"/>
    </source>
</evidence>
<dbReference type="InterPro" id="IPR056671">
    <property type="entry name" value="DUF7769"/>
</dbReference>
<organism evidence="2">
    <name type="scientific">Medicago truncatula</name>
    <name type="common">Barrel medic</name>
    <name type="synonym">Medicago tribuloides</name>
    <dbReference type="NCBI Taxonomy" id="3880"/>
    <lineage>
        <taxon>Eukaryota</taxon>
        <taxon>Viridiplantae</taxon>
        <taxon>Streptophyta</taxon>
        <taxon>Embryophyta</taxon>
        <taxon>Tracheophyta</taxon>
        <taxon>Spermatophyta</taxon>
        <taxon>Magnoliopsida</taxon>
        <taxon>eudicotyledons</taxon>
        <taxon>Gunneridae</taxon>
        <taxon>Pentapetalae</taxon>
        <taxon>rosids</taxon>
        <taxon>fabids</taxon>
        <taxon>Fabales</taxon>
        <taxon>Fabaceae</taxon>
        <taxon>Papilionoideae</taxon>
        <taxon>50 kb inversion clade</taxon>
        <taxon>NPAAA clade</taxon>
        <taxon>Hologalegina</taxon>
        <taxon>IRL clade</taxon>
        <taxon>Trifolieae</taxon>
        <taxon>Medicago</taxon>
    </lineage>
</organism>
<proteinExistence type="predicted"/>
<feature type="domain" description="DUF7769" evidence="1">
    <location>
        <begin position="124"/>
        <end position="170"/>
    </location>
</feature>
<name>Q2HWA8_MEDTR</name>
<dbReference type="InterPro" id="IPR036397">
    <property type="entry name" value="RNaseH_sf"/>
</dbReference>
<gene>
    <name evidence="2" type="ORF">MtrDRAFT_AC147482g23v2</name>
</gene>